<sequence>MTHNWINPNNIPNTRSARQNLRPSSRLARNFTQRLGRGIALSATVGTLLTATLGFSASAQATELRFGHAGTEDTAYQLGAERLRDLLSEKTDGDITMTIMGNSVLGHETEMFEQQMAGALDMSIVSPGLITDFSPTANVFTIPFLYRDVAHWQAVLDGEVGDEIAQKISDETGVKVLAYFGGGKRHIVSSREVKTLDDLKGLKLRTNPTKPLIVAWQALGVEPSVVAWKEIYTAIQLGAIDGLLNEPEWTLRMRFHEVAPNIALSEHDITVRLLTMSKMSWDNLDTDQQKILMESAKEAAGYARKVQLEQDAAALAELEKQGAKLHEIDRERMQEIVAEPLKAVIAEMGLKDIYDKVRAVK</sequence>
<dbReference type="InterPro" id="IPR038404">
    <property type="entry name" value="TRAP_DctP_sf"/>
</dbReference>
<dbReference type="RefSeq" id="WP_144727080.1">
    <property type="nucleotide sequence ID" value="NZ_CAWOWR010000097.1"/>
</dbReference>
<proteinExistence type="predicted"/>
<dbReference type="Pfam" id="PF03480">
    <property type="entry name" value="DctP"/>
    <property type="match status" value="1"/>
</dbReference>
<dbReference type="InterPro" id="IPR018389">
    <property type="entry name" value="DctP_fam"/>
</dbReference>
<dbReference type="AlphaFoldDB" id="A0A558HQA5"/>
<evidence type="ECO:0000313" key="3">
    <source>
        <dbReference type="EMBL" id="TVU71251.1"/>
    </source>
</evidence>
<name>A0A558HQA5_9GAMM</name>
<evidence type="ECO:0000313" key="4">
    <source>
        <dbReference type="Proteomes" id="UP000319941"/>
    </source>
</evidence>
<reference evidence="3 4" key="1">
    <citation type="submission" date="2019-07" db="EMBL/GenBank/DDBJ databases">
        <title>Diversity of Bacteria from Kongsfjorden, Arctic.</title>
        <authorList>
            <person name="Yu Y."/>
        </authorList>
    </citation>
    <scope>NUCLEOTIDE SEQUENCE [LARGE SCALE GENOMIC DNA]</scope>
    <source>
        <strain evidence="3 4">SM1923</strain>
    </source>
</reference>
<evidence type="ECO:0000256" key="2">
    <source>
        <dbReference type="SAM" id="MobiDB-lite"/>
    </source>
</evidence>
<dbReference type="PIRSF" id="PIRSF006470">
    <property type="entry name" value="DctB"/>
    <property type="match status" value="1"/>
</dbReference>
<dbReference type="NCBIfam" id="TIGR00787">
    <property type="entry name" value="dctP"/>
    <property type="match status" value="1"/>
</dbReference>
<dbReference type="GO" id="GO:0030246">
    <property type="term" value="F:carbohydrate binding"/>
    <property type="evidence" value="ECO:0007669"/>
    <property type="project" value="TreeGrafter"/>
</dbReference>
<accession>A0A558HQA5</accession>
<comment type="caution">
    <text evidence="3">The sequence shown here is derived from an EMBL/GenBank/DDBJ whole genome shotgun (WGS) entry which is preliminary data.</text>
</comment>
<organism evidence="3 4">
    <name type="scientific">Cobetia crustatorum</name>
    <dbReference type="NCBI Taxonomy" id="553385"/>
    <lineage>
        <taxon>Bacteria</taxon>
        <taxon>Pseudomonadati</taxon>
        <taxon>Pseudomonadota</taxon>
        <taxon>Gammaproteobacteria</taxon>
        <taxon>Oceanospirillales</taxon>
        <taxon>Halomonadaceae</taxon>
        <taxon>Cobetia</taxon>
    </lineage>
</organism>
<dbReference type="PANTHER" id="PTHR33376:SF2">
    <property type="entry name" value="DICARBOXYLATE-BINDING PERIPLASMIC PROTEIN"/>
    <property type="match status" value="1"/>
</dbReference>
<dbReference type="CDD" id="cd13603">
    <property type="entry name" value="PBP2_TRAP_Siap_TeaA_like"/>
    <property type="match status" value="1"/>
</dbReference>
<protein>
    <submittedName>
        <fullName evidence="3">TRAP transporter substrate-binding protein</fullName>
    </submittedName>
</protein>
<dbReference type="InterPro" id="IPR004682">
    <property type="entry name" value="TRAP_DctP"/>
</dbReference>
<gene>
    <name evidence="3" type="ORF">FQP86_06905</name>
</gene>
<dbReference type="NCBIfam" id="NF037995">
    <property type="entry name" value="TRAP_S1"/>
    <property type="match status" value="1"/>
</dbReference>
<dbReference type="GO" id="GO:0030288">
    <property type="term" value="C:outer membrane-bounded periplasmic space"/>
    <property type="evidence" value="ECO:0007669"/>
    <property type="project" value="InterPro"/>
</dbReference>
<dbReference type="Gene3D" id="3.40.190.170">
    <property type="entry name" value="Bacterial extracellular solute-binding protein, family 7"/>
    <property type="match status" value="1"/>
</dbReference>
<evidence type="ECO:0000256" key="1">
    <source>
        <dbReference type="ARBA" id="ARBA00022729"/>
    </source>
</evidence>
<dbReference type="OrthoDB" id="9771186at2"/>
<feature type="region of interest" description="Disordered" evidence="2">
    <location>
        <begin position="1"/>
        <end position="21"/>
    </location>
</feature>
<dbReference type="PANTHER" id="PTHR33376">
    <property type="match status" value="1"/>
</dbReference>
<dbReference type="Proteomes" id="UP000319941">
    <property type="component" value="Unassembled WGS sequence"/>
</dbReference>
<dbReference type="GO" id="GO:0055085">
    <property type="term" value="P:transmembrane transport"/>
    <property type="evidence" value="ECO:0007669"/>
    <property type="project" value="InterPro"/>
</dbReference>
<keyword evidence="1" id="KW-0732">Signal</keyword>
<keyword evidence="4" id="KW-1185">Reference proteome</keyword>
<dbReference type="EMBL" id="VNFH01000004">
    <property type="protein sequence ID" value="TVU71251.1"/>
    <property type="molecule type" value="Genomic_DNA"/>
</dbReference>